<dbReference type="Pfam" id="PF21641">
    <property type="entry name" value="NarE"/>
    <property type="match status" value="1"/>
</dbReference>
<reference evidence="1 2" key="1">
    <citation type="submission" date="2020-05" db="EMBL/GenBank/DDBJ databases">
        <title>Ramlibacter rhizophilus sp. nov., isolated from rhizosphere soil of national flower Mugunghwa from South Korea.</title>
        <authorList>
            <person name="Zheng-Fei Y."/>
            <person name="Huan T."/>
        </authorList>
    </citation>
    <scope>NUCLEOTIDE SEQUENCE [LARGE SCALE GENOMIC DNA]</scope>
    <source>
        <strain evidence="1 2">H242</strain>
    </source>
</reference>
<keyword evidence="2" id="KW-1185">Reference proteome</keyword>
<proteinExistence type="predicted"/>
<dbReference type="InterPro" id="IPR049061">
    <property type="entry name" value="NarE-like"/>
</dbReference>
<evidence type="ECO:0000313" key="1">
    <source>
        <dbReference type="EMBL" id="QJW83942.1"/>
    </source>
</evidence>
<organism evidence="1 2">
    <name type="scientific">Ramlibacter terrae</name>
    <dbReference type="NCBI Taxonomy" id="2732511"/>
    <lineage>
        <taxon>Bacteria</taxon>
        <taxon>Pseudomonadati</taxon>
        <taxon>Pseudomonadota</taxon>
        <taxon>Betaproteobacteria</taxon>
        <taxon>Burkholderiales</taxon>
        <taxon>Comamonadaceae</taxon>
        <taxon>Ramlibacter</taxon>
    </lineage>
</organism>
<accession>A0ABX6P2W4</accession>
<evidence type="ECO:0000313" key="2">
    <source>
        <dbReference type="Proteomes" id="UP000500826"/>
    </source>
</evidence>
<protein>
    <submittedName>
        <fullName evidence="1">Uncharacterized protein</fullName>
    </submittedName>
</protein>
<sequence>MALIYLGVCEADDEQNEGELRPKGSGSAVSMKRDGRVRKRIGQFDRIPSESNAVRAHHIDRGLYGGCWVSFTQVEKVARRFATTSGMTDGFVYVVDEDLLTANGVEKK</sequence>
<name>A0ABX6P2W4_9BURK</name>
<dbReference type="EMBL" id="CP053418">
    <property type="protein sequence ID" value="QJW83942.1"/>
    <property type="molecule type" value="Genomic_DNA"/>
</dbReference>
<dbReference type="Proteomes" id="UP000500826">
    <property type="component" value="Chromosome"/>
</dbReference>
<gene>
    <name evidence="1" type="ORF">HK414_08115</name>
</gene>
<reference evidence="1 2" key="2">
    <citation type="submission" date="2020-05" db="EMBL/GenBank/DDBJ databases">
        <authorList>
            <person name="Khan S.A."/>
            <person name="Jeon C.O."/>
            <person name="Chun B.H."/>
        </authorList>
    </citation>
    <scope>NUCLEOTIDE SEQUENCE [LARGE SCALE GENOMIC DNA]</scope>
    <source>
        <strain evidence="1 2">H242</strain>
    </source>
</reference>